<name>A0A1X7BV59_9RHOB</name>
<dbReference type="Proteomes" id="UP000193224">
    <property type="component" value="Unassembled WGS sequence"/>
</dbReference>
<dbReference type="Pfam" id="PF16694">
    <property type="entry name" value="Cytochrome_P460"/>
    <property type="match status" value="1"/>
</dbReference>
<evidence type="ECO:0000313" key="3">
    <source>
        <dbReference type="Proteomes" id="UP000193224"/>
    </source>
</evidence>
<dbReference type="EMBL" id="FWXB01000014">
    <property type="protein sequence ID" value="SMC13551.1"/>
    <property type="molecule type" value="Genomic_DNA"/>
</dbReference>
<accession>A0A1X7BV59</accession>
<proteinExistence type="predicted"/>
<dbReference type="RefSeq" id="WP_085801484.1">
    <property type="nucleotide sequence ID" value="NZ_FWXB01000014.1"/>
</dbReference>
<evidence type="ECO:0000313" key="2">
    <source>
        <dbReference type="EMBL" id="SMC13551.1"/>
    </source>
</evidence>
<sequence length="214" mass="23538">MFLRKTSLNSKLLTIVAPISIVVGLAALSINIAPAVAQDASYQPEFTDDKMLKLPRGKIWREWPFVGSLVTPNALNGGEAPFPEHHMVYIDPVSWSHYKETGEFREGTVLAKELTLVRAPDGANEDGSTDEISGTGYFMGEFSGFEITIKSEELYPDEPGNWAYYTFGHHAEPYAETAVRQPAEACNACHEASAAEDFVFTQFYPVLRAAKGGN</sequence>
<dbReference type="AlphaFoldDB" id="A0A1X7BV59"/>
<dbReference type="InterPro" id="IPR038142">
    <property type="entry name" value="Cytochrome_P460_sp"/>
</dbReference>
<protein>
    <recommendedName>
        <fullName evidence="1">Cytochrome P460 domain-containing protein</fullName>
    </recommendedName>
</protein>
<evidence type="ECO:0000259" key="1">
    <source>
        <dbReference type="Pfam" id="PF16694"/>
    </source>
</evidence>
<organism evidence="2 3">
    <name type="scientific">Roseovarius aestuarii</name>
    <dbReference type="NCBI Taxonomy" id="475083"/>
    <lineage>
        <taxon>Bacteria</taxon>
        <taxon>Pseudomonadati</taxon>
        <taxon>Pseudomonadota</taxon>
        <taxon>Alphaproteobacteria</taxon>
        <taxon>Rhodobacterales</taxon>
        <taxon>Roseobacteraceae</taxon>
        <taxon>Roseovarius</taxon>
    </lineage>
</organism>
<dbReference type="Gene3D" id="3.50.70.20">
    <property type="entry name" value="Cytochrome P460"/>
    <property type="match status" value="1"/>
</dbReference>
<gene>
    <name evidence="2" type="ORF">ROA7745_03402</name>
</gene>
<keyword evidence="3" id="KW-1185">Reference proteome</keyword>
<feature type="domain" description="Cytochrome P460" evidence="1">
    <location>
        <begin position="60"/>
        <end position="201"/>
    </location>
</feature>
<reference evidence="2 3" key="1">
    <citation type="submission" date="2017-03" db="EMBL/GenBank/DDBJ databases">
        <authorList>
            <person name="Afonso C.L."/>
            <person name="Miller P.J."/>
            <person name="Scott M.A."/>
            <person name="Spackman E."/>
            <person name="Goraichik I."/>
            <person name="Dimitrov K.M."/>
            <person name="Suarez D.L."/>
            <person name="Swayne D.E."/>
        </authorList>
    </citation>
    <scope>NUCLEOTIDE SEQUENCE [LARGE SCALE GENOMIC DNA]</scope>
    <source>
        <strain evidence="2 3">CECT 7745</strain>
    </source>
</reference>
<dbReference type="OrthoDB" id="511546at2"/>
<dbReference type="CDD" id="cd20751">
    <property type="entry name" value="cyt_P460_Ne-like"/>
    <property type="match status" value="1"/>
</dbReference>
<dbReference type="InterPro" id="IPR032033">
    <property type="entry name" value="Cytochrome_P460"/>
</dbReference>